<sequence length="210" mass="23869">MENHFCLATNEQTHCATKWAKAWHTWALFNTAMMSHYTVRGLPNFAAQFVVVAVTGYFHCIACAAHAKSVDDSLQTSFVFSPCGSTMELLLRFKQHYRRDFHMLTSTHGSYVSSSCGNCIFAPQLVVITSKQRPIKLTIHGSDGNDYAFFLKGHEDLRQDERVMQDKLFHLLSYILATHTVKIDKDMGGQHEASSLRDEAWSILTWEDCL</sequence>
<dbReference type="Proteomes" id="UP001177003">
    <property type="component" value="Chromosome 2"/>
</dbReference>
<dbReference type="PANTHER" id="PTHR11139">
    <property type="entry name" value="ATAXIA TELANGIECTASIA MUTATED ATM -RELATED"/>
    <property type="match status" value="1"/>
</dbReference>
<keyword evidence="1" id="KW-0808">Transferase</keyword>
<dbReference type="SUPFAM" id="SSF56112">
    <property type="entry name" value="Protein kinase-like (PK-like)"/>
    <property type="match status" value="1"/>
</dbReference>
<dbReference type="AlphaFoldDB" id="A0AA35V5Q6"/>
<evidence type="ECO:0000256" key="1">
    <source>
        <dbReference type="ARBA" id="ARBA00022679"/>
    </source>
</evidence>
<evidence type="ECO:0000313" key="5">
    <source>
        <dbReference type="Proteomes" id="UP001177003"/>
    </source>
</evidence>
<protein>
    <recommendedName>
        <fullName evidence="3">PI3K/PI4K catalytic domain-containing protein</fullName>
    </recommendedName>
</protein>
<evidence type="ECO:0000256" key="2">
    <source>
        <dbReference type="ARBA" id="ARBA00022777"/>
    </source>
</evidence>
<accession>A0AA35V5Q6</accession>
<gene>
    <name evidence="4" type="ORF">LSALG_LOCUS11615</name>
</gene>
<evidence type="ECO:0000259" key="3">
    <source>
        <dbReference type="PROSITE" id="PS50290"/>
    </source>
</evidence>
<name>A0AA35V5Q6_LACSI</name>
<dbReference type="EMBL" id="OX465078">
    <property type="protein sequence ID" value="CAI9271346.1"/>
    <property type="molecule type" value="Genomic_DNA"/>
</dbReference>
<dbReference type="GO" id="GO:0004674">
    <property type="term" value="F:protein serine/threonine kinase activity"/>
    <property type="evidence" value="ECO:0007669"/>
    <property type="project" value="TreeGrafter"/>
</dbReference>
<dbReference type="Gene3D" id="3.30.1010.10">
    <property type="entry name" value="Phosphatidylinositol 3-kinase Catalytic Subunit, Chain A, domain 4"/>
    <property type="match status" value="1"/>
</dbReference>
<dbReference type="PROSITE" id="PS50290">
    <property type="entry name" value="PI3_4_KINASE_3"/>
    <property type="match status" value="1"/>
</dbReference>
<feature type="domain" description="PI3K/PI4K catalytic" evidence="3">
    <location>
        <begin position="121"/>
        <end position="210"/>
    </location>
</feature>
<reference evidence="4" key="1">
    <citation type="submission" date="2023-04" db="EMBL/GenBank/DDBJ databases">
        <authorList>
            <person name="Vijverberg K."/>
            <person name="Xiong W."/>
            <person name="Schranz E."/>
        </authorList>
    </citation>
    <scope>NUCLEOTIDE SEQUENCE</scope>
</reference>
<dbReference type="InterPro" id="IPR050517">
    <property type="entry name" value="DDR_Repair_Kinase"/>
</dbReference>
<dbReference type="PANTHER" id="PTHR11139:SF9">
    <property type="entry name" value="SERINE_THREONINE-PROTEIN KINASE MTOR"/>
    <property type="match status" value="1"/>
</dbReference>
<organism evidence="4 5">
    <name type="scientific">Lactuca saligna</name>
    <name type="common">Willowleaf lettuce</name>
    <dbReference type="NCBI Taxonomy" id="75948"/>
    <lineage>
        <taxon>Eukaryota</taxon>
        <taxon>Viridiplantae</taxon>
        <taxon>Streptophyta</taxon>
        <taxon>Embryophyta</taxon>
        <taxon>Tracheophyta</taxon>
        <taxon>Spermatophyta</taxon>
        <taxon>Magnoliopsida</taxon>
        <taxon>eudicotyledons</taxon>
        <taxon>Gunneridae</taxon>
        <taxon>Pentapetalae</taxon>
        <taxon>asterids</taxon>
        <taxon>campanulids</taxon>
        <taxon>Asterales</taxon>
        <taxon>Asteraceae</taxon>
        <taxon>Cichorioideae</taxon>
        <taxon>Cichorieae</taxon>
        <taxon>Lactucinae</taxon>
        <taxon>Lactuca</taxon>
    </lineage>
</organism>
<dbReference type="PROSITE" id="PS00915">
    <property type="entry name" value="PI3_4_KINASE_1"/>
    <property type="match status" value="1"/>
</dbReference>
<dbReference type="InterPro" id="IPR003151">
    <property type="entry name" value="PIK-rel_kinase_FAT"/>
</dbReference>
<dbReference type="GO" id="GO:0005634">
    <property type="term" value="C:nucleus"/>
    <property type="evidence" value="ECO:0007669"/>
    <property type="project" value="TreeGrafter"/>
</dbReference>
<keyword evidence="5" id="KW-1185">Reference proteome</keyword>
<evidence type="ECO:0000313" key="4">
    <source>
        <dbReference type="EMBL" id="CAI9271346.1"/>
    </source>
</evidence>
<dbReference type="GO" id="GO:0016242">
    <property type="term" value="P:negative regulation of macroautophagy"/>
    <property type="evidence" value="ECO:0007669"/>
    <property type="project" value="TreeGrafter"/>
</dbReference>
<dbReference type="InterPro" id="IPR018936">
    <property type="entry name" value="PI3/4_kinase_CS"/>
</dbReference>
<dbReference type="GO" id="GO:0031932">
    <property type="term" value="C:TORC2 complex"/>
    <property type="evidence" value="ECO:0007669"/>
    <property type="project" value="TreeGrafter"/>
</dbReference>
<dbReference type="Pfam" id="PF02259">
    <property type="entry name" value="FAT"/>
    <property type="match status" value="1"/>
</dbReference>
<dbReference type="GO" id="GO:0005737">
    <property type="term" value="C:cytoplasm"/>
    <property type="evidence" value="ECO:0007669"/>
    <property type="project" value="TreeGrafter"/>
</dbReference>
<proteinExistence type="predicted"/>
<dbReference type="InterPro" id="IPR000403">
    <property type="entry name" value="PI3/4_kinase_cat_dom"/>
</dbReference>
<dbReference type="GO" id="GO:0031931">
    <property type="term" value="C:TORC1 complex"/>
    <property type="evidence" value="ECO:0007669"/>
    <property type="project" value="TreeGrafter"/>
</dbReference>
<keyword evidence="2" id="KW-0418">Kinase</keyword>
<dbReference type="GO" id="GO:0031929">
    <property type="term" value="P:TOR signaling"/>
    <property type="evidence" value="ECO:0007669"/>
    <property type="project" value="TreeGrafter"/>
</dbReference>
<dbReference type="InterPro" id="IPR011009">
    <property type="entry name" value="Kinase-like_dom_sf"/>
</dbReference>